<comment type="caution">
    <text evidence="5">The sequence shown here is derived from an EMBL/GenBank/DDBJ whole genome shotgun (WGS) entry which is preliminary data.</text>
</comment>
<dbReference type="Gene3D" id="3.40.640.10">
    <property type="entry name" value="Type I PLP-dependent aspartate aminotransferase-like (Major domain)"/>
    <property type="match status" value="1"/>
</dbReference>
<dbReference type="SUPFAM" id="SSF53383">
    <property type="entry name" value="PLP-dependent transferases"/>
    <property type="match status" value="1"/>
</dbReference>
<evidence type="ECO:0000256" key="3">
    <source>
        <dbReference type="ARBA" id="ARBA00022898"/>
    </source>
</evidence>
<dbReference type="Proteomes" id="UP000236394">
    <property type="component" value="Unassembled WGS sequence"/>
</dbReference>
<sequence length="344" mass="37921">MIFLANDYNHGAHVAILDALRETNGESYPGYGKDIWCERAAAAIKKHLICPEAEVHFFEGGTQTNVTVIAAALRPYESVLSPDSGHINTHETGAVEHAGHKIEALPATDGKITAKQIMAAATAFNEATAPEHITEPKMVYISQPTEYGTLYSLAELEEIRQACDAYNLFLFIDGARLAYALTSPACDMTLADLARLTDVFYIGGTKCGALLGEAAVIINPLLKPHFRNCIKQNNGLMAKGWLLGLQFYTLFKDDLYFTINAPANTYAEKIKQAFQKKGIMPYIDSPTNQQFFVLTEAQINQLATNFTFEISNKIDANHKLVRFCTDWSTTADEVEELSRVVAAL</sequence>
<dbReference type="PANTHER" id="PTHR48097">
    <property type="entry name" value="L-THREONINE ALDOLASE-RELATED"/>
    <property type="match status" value="1"/>
</dbReference>
<comment type="similarity">
    <text evidence="2">Belongs to the threonine aldolase family.</text>
</comment>
<evidence type="ECO:0000313" key="6">
    <source>
        <dbReference type="Proteomes" id="UP000236394"/>
    </source>
</evidence>
<evidence type="ECO:0000256" key="2">
    <source>
        <dbReference type="ARBA" id="ARBA00006966"/>
    </source>
</evidence>
<evidence type="ECO:0000259" key="4">
    <source>
        <dbReference type="Pfam" id="PF01212"/>
    </source>
</evidence>
<comment type="cofactor">
    <cofactor evidence="1">
        <name>pyridoxal 5'-phosphate</name>
        <dbReference type="ChEBI" id="CHEBI:597326"/>
    </cofactor>
</comment>
<dbReference type="Gene3D" id="3.90.1150.10">
    <property type="entry name" value="Aspartate Aminotransferase, domain 1"/>
    <property type="match status" value="1"/>
</dbReference>
<dbReference type="RefSeq" id="WP_102892136.1">
    <property type="nucleotide sequence ID" value="NZ_NBZD01000001.1"/>
</dbReference>
<dbReference type="PANTHER" id="PTHR48097:SF5">
    <property type="entry name" value="LOW SPECIFICITY L-THREONINE ALDOLASE"/>
    <property type="match status" value="1"/>
</dbReference>
<organism evidence="5 6">
    <name type="scientific">Mageeibacillus indolicus</name>
    <dbReference type="NCBI Taxonomy" id="884684"/>
    <lineage>
        <taxon>Bacteria</taxon>
        <taxon>Bacillati</taxon>
        <taxon>Bacillota</taxon>
        <taxon>Clostridia</taxon>
        <taxon>Eubacteriales</taxon>
        <taxon>Oscillospiraceae</taxon>
        <taxon>Mageeibacillus</taxon>
    </lineage>
</organism>
<gene>
    <name evidence="5" type="ORF">B7R76_00130</name>
</gene>
<dbReference type="InterPro" id="IPR015421">
    <property type="entry name" value="PyrdxlP-dep_Trfase_major"/>
</dbReference>
<reference evidence="6" key="1">
    <citation type="submission" date="2017-04" db="EMBL/GenBank/DDBJ databases">
        <authorList>
            <person name="Bumgarner R.E."/>
            <person name="Fredricks D.N."/>
            <person name="Srinivasan S."/>
        </authorList>
    </citation>
    <scope>NUCLEOTIDE SEQUENCE [LARGE SCALE GENOMIC DNA]</scope>
    <source>
        <strain evidence="6">KA00405</strain>
    </source>
</reference>
<dbReference type="Pfam" id="PF01212">
    <property type="entry name" value="Beta_elim_lyase"/>
    <property type="match status" value="1"/>
</dbReference>
<protein>
    <submittedName>
        <fullName evidence="5">Low specificity L-threonine aldolase</fullName>
    </submittedName>
</protein>
<dbReference type="AlphaFoldDB" id="A0A2J8B3M6"/>
<accession>A0A2J8B3M6</accession>
<dbReference type="InterPro" id="IPR015424">
    <property type="entry name" value="PyrdxlP-dep_Trfase"/>
</dbReference>
<dbReference type="GO" id="GO:0016829">
    <property type="term" value="F:lyase activity"/>
    <property type="evidence" value="ECO:0007669"/>
    <property type="project" value="InterPro"/>
</dbReference>
<proteinExistence type="inferred from homology"/>
<feature type="domain" description="Aromatic amino acid beta-eliminating lyase/threonine aldolase" evidence="4">
    <location>
        <begin position="31"/>
        <end position="210"/>
    </location>
</feature>
<dbReference type="InterPro" id="IPR015422">
    <property type="entry name" value="PyrdxlP-dep_Trfase_small"/>
</dbReference>
<dbReference type="EMBL" id="NBZD01000001">
    <property type="protein sequence ID" value="PNH19336.1"/>
    <property type="molecule type" value="Genomic_DNA"/>
</dbReference>
<keyword evidence="3" id="KW-0663">Pyridoxal phosphate</keyword>
<evidence type="ECO:0000256" key="1">
    <source>
        <dbReference type="ARBA" id="ARBA00001933"/>
    </source>
</evidence>
<evidence type="ECO:0000313" key="5">
    <source>
        <dbReference type="EMBL" id="PNH19336.1"/>
    </source>
</evidence>
<dbReference type="InterPro" id="IPR001597">
    <property type="entry name" value="ArAA_b-elim_lyase/Thr_aldolase"/>
</dbReference>
<name>A0A2J8B3M6_9FIRM</name>
<dbReference type="GO" id="GO:0006520">
    <property type="term" value="P:amino acid metabolic process"/>
    <property type="evidence" value="ECO:0007669"/>
    <property type="project" value="InterPro"/>
</dbReference>